<organism evidence="2 3">
    <name type="scientific">Phytophthora megakarya</name>
    <dbReference type="NCBI Taxonomy" id="4795"/>
    <lineage>
        <taxon>Eukaryota</taxon>
        <taxon>Sar</taxon>
        <taxon>Stramenopiles</taxon>
        <taxon>Oomycota</taxon>
        <taxon>Peronosporomycetes</taxon>
        <taxon>Peronosporales</taxon>
        <taxon>Peronosporaceae</taxon>
        <taxon>Phytophthora</taxon>
    </lineage>
</organism>
<dbReference type="OrthoDB" id="127913at2759"/>
<evidence type="ECO:0000256" key="1">
    <source>
        <dbReference type="SAM" id="MobiDB-lite"/>
    </source>
</evidence>
<proteinExistence type="predicted"/>
<evidence type="ECO:0000313" key="3">
    <source>
        <dbReference type="Proteomes" id="UP000198211"/>
    </source>
</evidence>
<gene>
    <name evidence="2" type="ORF">PHMEG_00018547</name>
</gene>
<feature type="compositionally biased region" description="Pro residues" evidence="1">
    <location>
        <begin position="14"/>
        <end position="24"/>
    </location>
</feature>
<keyword evidence="3" id="KW-1185">Reference proteome</keyword>
<dbReference type="AlphaFoldDB" id="A0A225VV40"/>
<dbReference type="EMBL" id="NBNE01003001">
    <property type="protein sequence ID" value="OWZ08849.1"/>
    <property type="molecule type" value="Genomic_DNA"/>
</dbReference>
<accession>A0A225VV40</accession>
<feature type="region of interest" description="Disordered" evidence="1">
    <location>
        <begin position="1"/>
        <end position="43"/>
    </location>
</feature>
<protein>
    <submittedName>
        <fullName evidence="2">Uncharacterized protein</fullName>
    </submittedName>
</protein>
<feature type="compositionally biased region" description="Low complexity" evidence="1">
    <location>
        <begin position="25"/>
        <end position="38"/>
    </location>
</feature>
<evidence type="ECO:0000313" key="2">
    <source>
        <dbReference type="EMBL" id="OWZ08849.1"/>
    </source>
</evidence>
<dbReference type="Proteomes" id="UP000198211">
    <property type="component" value="Unassembled WGS sequence"/>
</dbReference>
<name>A0A225VV40_9STRA</name>
<sequence>MQQRPCSKQQAAPIAPPVQQPPPIAQQDQGHAAQQQQQPVGYPDARQKKLAICPFSGKEVYVGLGSGFLEWGWRFERQAFLAQASCGFLWPGGGRGEDRLARYVVLTSGYLGVSDVHPGFRDGLDSRHVQYDYHPSTDHEDFHGAVV</sequence>
<reference evidence="3" key="1">
    <citation type="submission" date="2017-03" db="EMBL/GenBank/DDBJ databases">
        <title>Phytopthora megakarya and P. palmivora, two closely related causual agents of cacao black pod achieved similar genome size and gene model numbers by different mechanisms.</title>
        <authorList>
            <person name="Ali S."/>
            <person name="Shao J."/>
            <person name="Larry D.J."/>
            <person name="Kronmiller B."/>
            <person name="Shen D."/>
            <person name="Strem M.D."/>
            <person name="Melnick R.L."/>
            <person name="Guiltinan M.J."/>
            <person name="Tyler B.M."/>
            <person name="Meinhardt L.W."/>
            <person name="Bailey B.A."/>
        </authorList>
    </citation>
    <scope>NUCLEOTIDE SEQUENCE [LARGE SCALE GENOMIC DNA]</scope>
    <source>
        <strain evidence="3">zdho120</strain>
    </source>
</reference>
<comment type="caution">
    <text evidence="2">The sequence shown here is derived from an EMBL/GenBank/DDBJ whole genome shotgun (WGS) entry which is preliminary data.</text>
</comment>